<dbReference type="Gene3D" id="2.60.40.2340">
    <property type="match status" value="1"/>
</dbReference>
<evidence type="ECO:0000313" key="3">
    <source>
        <dbReference type="Proteomes" id="UP000627292"/>
    </source>
</evidence>
<dbReference type="InterPro" id="IPR014756">
    <property type="entry name" value="Ig_E-set"/>
</dbReference>
<dbReference type="Proteomes" id="UP000627292">
    <property type="component" value="Unassembled WGS sequence"/>
</dbReference>
<organism evidence="2 3">
    <name type="scientific">Filimonas zeae</name>
    <dbReference type="NCBI Taxonomy" id="1737353"/>
    <lineage>
        <taxon>Bacteria</taxon>
        <taxon>Pseudomonadati</taxon>
        <taxon>Bacteroidota</taxon>
        <taxon>Chitinophagia</taxon>
        <taxon>Chitinophagales</taxon>
        <taxon>Chitinophagaceae</taxon>
        <taxon>Filimonas</taxon>
    </lineage>
</organism>
<keyword evidence="1" id="KW-0732">Signal</keyword>
<dbReference type="InterPro" id="IPR013783">
    <property type="entry name" value="Ig-like_fold"/>
</dbReference>
<feature type="signal peptide" evidence="1">
    <location>
        <begin position="1"/>
        <end position="17"/>
    </location>
</feature>
<dbReference type="Gene3D" id="2.60.40.10">
    <property type="entry name" value="Immunoglobulins"/>
    <property type="match status" value="1"/>
</dbReference>
<dbReference type="SUPFAM" id="SSF81296">
    <property type="entry name" value="E set domains"/>
    <property type="match status" value="1"/>
</dbReference>
<name>A0A917J439_9BACT</name>
<proteinExistence type="predicted"/>
<dbReference type="CDD" id="cd00102">
    <property type="entry name" value="IPT"/>
    <property type="match status" value="1"/>
</dbReference>
<reference evidence="2" key="2">
    <citation type="submission" date="2020-09" db="EMBL/GenBank/DDBJ databases">
        <authorList>
            <person name="Sun Q."/>
            <person name="Zhou Y."/>
        </authorList>
    </citation>
    <scope>NUCLEOTIDE SEQUENCE</scope>
    <source>
        <strain evidence="2">CGMCC 1.15290</strain>
    </source>
</reference>
<dbReference type="RefSeq" id="WP_188959436.1">
    <property type="nucleotide sequence ID" value="NZ_BMIB01000010.1"/>
</dbReference>
<comment type="caution">
    <text evidence="2">The sequence shown here is derived from an EMBL/GenBank/DDBJ whole genome shotgun (WGS) entry which is preliminary data.</text>
</comment>
<feature type="chain" id="PRO_5036839761" description="IPT/TIG domain-containing protein" evidence="1">
    <location>
        <begin position="18"/>
        <end position="340"/>
    </location>
</feature>
<accession>A0A917J439</accession>
<dbReference type="AlphaFoldDB" id="A0A917J439"/>
<evidence type="ECO:0000313" key="2">
    <source>
        <dbReference type="EMBL" id="GGH83471.1"/>
    </source>
</evidence>
<sequence>MKLKHIVYLLSLCCALALVTTLPSCTKTSYDYEKMPYKNIESFKLKGYANDSLNAVVRNGEIIVYWTGETTAPATIRPVIAVSAGASITPASGVEVAFSDTTIYAVKAEDGSIQVYRLKPVLHVPIPRVYAISPNTLHLITDPVVSITGEYFLSRDTSDVKVYAQRVSDGFEFDLNVDYTAISNTSITARIPLSNKQADTGLHKIWVKIGDRASESKQVQIRMPLLWASGVTKLSFKEAGEPVAPGDSVTIQLKDIYNGDVLKWYRNAFTRIQILSVGSYSFSTTQFVVRDDYSIRFKTPDQPMDNAPWAINLYYNGAYYSEEQFQVLLPANQWPSFAIK</sequence>
<evidence type="ECO:0008006" key="4">
    <source>
        <dbReference type="Google" id="ProtNLM"/>
    </source>
</evidence>
<keyword evidence="3" id="KW-1185">Reference proteome</keyword>
<protein>
    <recommendedName>
        <fullName evidence="4">IPT/TIG domain-containing protein</fullName>
    </recommendedName>
</protein>
<dbReference type="EMBL" id="BMIB01000010">
    <property type="protein sequence ID" value="GGH83471.1"/>
    <property type="molecule type" value="Genomic_DNA"/>
</dbReference>
<reference evidence="2" key="1">
    <citation type="journal article" date="2014" name="Int. J. Syst. Evol. Microbiol.">
        <title>Complete genome sequence of Corynebacterium casei LMG S-19264T (=DSM 44701T), isolated from a smear-ripened cheese.</title>
        <authorList>
            <consortium name="US DOE Joint Genome Institute (JGI-PGF)"/>
            <person name="Walter F."/>
            <person name="Albersmeier A."/>
            <person name="Kalinowski J."/>
            <person name="Ruckert C."/>
        </authorList>
    </citation>
    <scope>NUCLEOTIDE SEQUENCE</scope>
    <source>
        <strain evidence="2">CGMCC 1.15290</strain>
    </source>
</reference>
<evidence type="ECO:0000256" key="1">
    <source>
        <dbReference type="SAM" id="SignalP"/>
    </source>
</evidence>
<gene>
    <name evidence="2" type="ORF">GCM10011379_58910</name>
</gene>